<evidence type="ECO:0000313" key="1">
    <source>
        <dbReference type="EMBL" id="KAI3724118.1"/>
    </source>
</evidence>
<comment type="caution">
    <text evidence="1">The sequence shown here is derived from an EMBL/GenBank/DDBJ whole genome shotgun (WGS) entry which is preliminary data.</text>
</comment>
<dbReference type="EMBL" id="CM042014">
    <property type="protein sequence ID" value="KAI3724118.1"/>
    <property type="molecule type" value="Genomic_DNA"/>
</dbReference>
<organism evidence="1 2">
    <name type="scientific">Cichorium intybus</name>
    <name type="common">Chicory</name>
    <dbReference type="NCBI Taxonomy" id="13427"/>
    <lineage>
        <taxon>Eukaryota</taxon>
        <taxon>Viridiplantae</taxon>
        <taxon>Streptophyta</taxon>
        <taxon>Embryophyta</taxon>
        <taxon>Tracheophyta</taxon>
        <taxon>Spermatophyta</taxon>
        <taxon>Magnoliopsida</taxon>
        <taxon>eudicotyledons</taxon>
        <taxon>Gunneridae</taxon>
        <taxon>Pentapetalae</taxon>
        <taxon>asterids</taxon>
        <taxon>campanulids</taxon>
        <taxon>Asterales</taxon>
        <taxon>Asteraceae</taxon>
        <taxon>Cichorioideae</taxon>
        <taxon>Cichorieae</taxon>
        <taxon>Cichoriinae</taxon>
        <taxon>Cichorium</taxon>
    </lineage>
</organism>
<reference evidence="1 2" key="2">
    <citation type="journal article" date="2022" name="Mol. Ecol. Resour.">
        <title>The genomes of chicory, endive, great burdock and yacon provide insights into Asteraceae paleo-polyploidization history and plant inulin production.</title>
        <authorList>
            <person name="Fan W."/>
            <person name="Wang S."/>
            <person name="Wang H."/>
            <person name="Wang A."/>
            <person name="Jiang F."/>
            <person name="Liu H."/>
            <person name="Zhao H."/>
            <person name="Xu D."/>
            <person name="Zhang Y."/>
        </authorList>
    </citation>
    <scope>NUCLEOTIDE SEQUENCE [LARGE SCALE GENOMIC DNA]</scope>
    <source>
        <strain evidence="2">cv. Punajuju</strain>
        <tissue evidence="1">Leaves</tissue>
    </source>
</reference>
<dbReference type="Proteomes" id="UP001055811">
    <property type="component" value="Linkage Group LG06"/>
</dbReference>
<proteinExistence type="predicted"/>
<sequence length="156" mass="17795">MSLQLIDHHNFLINEDEEVRLLILLTIDPAIRKDFEFLGPHELIQLVEEGFHEPVRQEKLRIYEKIGETRLRKGHNVSAHFLKIEGYLEELYKLGHPLSQEASDNGFLGGIKSQDNWKNAPKPNSLATQGLSRTQDIVAWEDVQIGSRAGAVLKFS</sequence>
<protein>
    <submittedName>
        <fullName evidence="1">Uncharacterized protein</fullName>
    </submittedName>
</protein>
<keyword evidence="2" id="KW-1185">Reference proteome</keyword>
<reference evidence="2" key="1">
    <citation type="journal article" date="2022" name="Mol. Ecol. Resour.">
        <title>The genomes of chicory, endive, great burdock and yacon provide insights into Asteraceae palaeo-polyploidization history and plant inulin production.</title>
        <authorList>
            <person name="Fan W."/>
            <person name="Wang S."/>
            <person name="Wang H."/>
            <person name="Wang A."/>
            <person name="Jiang F."/>
            <person name="Liu H."/>
            <person name="Zhao H."/>
            <person name="Xu D."/>
            <person name="Zhang Y."/>
        </authorList>
    </citation>
    <scope>NUCLEOTIDE SEQUENCE [LARGE SCALE GENOMIC DNA]</scope>
    <source>
        <strain evidence="2">cv. Punajuju</strain>
    </source>
</reference>
<gene>
    <name evidence="1" type="ORF">L2E82_35885</name>
</gene>
<evidence type="ECO:0000313" key="2">
    <source>
        <dbReference type="Proteomes" id="UP001055811"/>
    </source>
</evidence>
<accession>A0ACB9BQA9</accession>
<name>A0ACB9BQA9_CICIN</name>